<evidence type="ECO:0000313" key="1">
    <source>
        <dbReference type="EMBL" id="MQY21714.1"/>
    </source>
</evidence>
<keyword evidence="2" id="KW-1185">Reference proteome</keyword>
<proteinExistence type="predicted"/>
<evidence type="ECO:0000313" key="2">
    <source>
        <dbReference type="Proteomes" id="UP000438448"/>
    </source>
</evidence>
<dbReference type="AlphaFoldDB" id="A0A7K0DA05"/>
<dbReference type="Proteomes" id="UP000438448">
    <property type="component" value="Unassembled WGS sequence"/>
</dbReference>
<gene>
    <name evidence="1" type="ORF">NRB20_48270</name>
</gene>
<comment type="caution">
    <text evidence="1">The sequence shown here is derived from an EMBL/GenBank/DDBJ whole genome shotgun (WGS) entry which is preliminary data.</text>
</comment>
<dbReference type="EMBL" id="WEGK01000010">
    <property type="protein sequence ID" value="MQY21714.1"/>
    <property type="molecule type" value="Genomic_DNA"/>
</dbReference>
<sequence length="117" mass="12767">MIAYISTHEITQPAELDGQIVGGLHHLRNLLWRTYAPDDAAIAEHGSAPAAIAAHLRQLEEFIASTSEHGPVPDTVPADQWLFAYRPIEGHTAIHTRVYLAGCTDTERAGVFKAVTE</sequence>
<name>A0A7K0DA05_9NOCA</name>
<organism evidence="1 2">
    <name type="scientific">Nocardia macrotermitis</name>
    <dbReference type="NCBI Taxonomy" id="2585198"/>
    <lineage>
        <taxon>Bacteria</taxon>
        <taxon>Bacillati</taxon>
        <taxon>Actinomycetota</taxon>
        <taxon>Actinomycetes</taxon>
        <taxon>Mycobacteriales</taxon>
        <taxon>Nocardiaceae</taxon>
        <taxon>Nocardia</taxon>
    </lineage>
</organism>
<dbReference type="RefSeq" id="WP_153412652.1">
    <property type="nucleotide sequence ID" value="NZ_WEGK01000010.1"/>
</dbReference>
<accession>A0A7K0DA05</accession>
<reference evidence="1 2" key="1">
    <citation type="submission" date="2019-10" db="EMBL/GenBank/DDBJ databases">
        <title>Nocardia macrotermitis sp. nov. and Nocardia aurantia sp. nov., isolated from the gut of fungus growing-termite Macrotermes natalensis.</title>
        <authorList>
            <person name="Benndorf R."/>
            <person name="Schwitalla J."/>
            <person name="Martin K."/>
            <person name="De Beer W."/>
            <person name="Kaster A.-K."/>
            <person name="Vollmers J."/>
            <person name="Poulsen M."/>
            <person name="Beemelmanns C."/>
        </authorList>
    </citation>
    <scope>NUCLEOTIDE SEQUENCE [LARGE SCALE GENOMIC DNA]</scope>
    <source>
        <strain evidence="1 2">RB20</strain>
    </source>
</reference>
<protein>
    <submittedName>
        <fullName evidence="1">Uncharacterized protein</fullName>
    </submittedName>
</protein>